<dbReference type="Proteomes" id="UP000240830">
    <property type="component" value="Unassembled WGS sequence"/>
</dbReference>
<dbReference type="AlphaFoldDB" id="A0A2H9TQD9"/>
<dbReference type="EMBL" id="MTSL01000022">
    <property type="protein sequence ID" value="PJF19954.1"/>
    <property type="molecule type" value="Genomic_DNA"/>
</dbReference>
<evidence type="ECO:0000313" key="3">
    <source>
        <dbReference type="EMBL" id="PJF19954.1"/>
    </source>
</evidence>
<evidence type="ECO:0000256" key="1">
    <source>
        <dbReference type="SAM" id="MobiDB-lite"/>
    </source>
</evidence>
<comment type="caution">
    <text evidence="3">The sequence shown here is derived from an EMBL/GenBank/DDBJ whole genome shotgun (WGS) entry which is preliminary data.</text>
</comment>
<organism evidence="3 4">
    <name type="scientific">Paramicrosporidium saccamoebae</name>
    <dbReference type="NCBI Taxonomy" id="1246581"/>
    <lineage>
        <taxon>Eukaryota</taxon>
        <taxon>Fungi</taxon>
        <taxon>Fungi incertae sedis</taxon>
        <taxon>Cryptomycota</taxon>
        <taxon>Cryptomycota incertae sedis</taxon>
        <taxon>Paramicrosporidium</taxon>
    </lineage>
</organism>
<name>A0A2H9TQD9_9FUNG</name>
<accession>A0A2H9TQD9</accession>
<feature type="compositionally biased region" description="Acidic residues" evidence="1">
    <location>
        <begin position="109"/>
        <end position="126"/>
    </location>
</feature>
<evidence type="ECO:0000313" key="4">
    <source>
        <dbReference type="Proteomes" id="UP000240830"/>
    </source>
</evidence>
<feature type="compositionally biased region" description="Low complexity" evidence="1">
    <location>
        <begin position="164"/>
        <end position="189"/>
    </location>
</feature>
<gene>
    <name evidence="3" type="ORF">PSACC_00230</name>
</gene>
<proteinExistence type="predicted"/>
<feature type="signal peptide" evidence="2">
    <location>
        <begin position="1"/>
        <end position="16"/>
    </location>
</feature>
<feature type="region of interest" description="Disordered" evidence="1">
    <location>
        <begin position="324"/>
        <end position="346"/>
    </location>
</feature>
<sequence>MRLLVAAILTLTSIHASKQGKINTIERELDESYYDVDAAVVPSLRRNVRITIPQESKHQSKKQSQQPKKSGKAKKYEYYSEEYTTESYDSEGSTYEVSDPGSEYIPEVSESDSEYISEVSESDSEYISEVSASDSEYLPGVSASDSEYISEVSESDPDYSPKVSDSGSESISEVSESSPDSSSAPTESEYWSTSDIEDFTDGADDPMEVIETVLKDPTAYTEEVTDVMQQLIDADEIIVAADLAKVLCEKVYRKKAINIRLPSRKLDSQDTQDFHAICEACPNKTSNFMQFCIRKHCHTSLLALGTAGQLGQRHPQRMNFWQDLERQQQQPQQYQPGPARRREPNPNLQSRLDFFQQQEQPMQYQRETPYARVGAGIRERMGAFMQQPQQTVREPMRSTGVSQGVQDRMRAFAQPMNQQTLGPQRGSRLNMDSYSAFNQSAPAPMESRPRYEYASRTQHQQSPQQYSPPEPTPYEAPIQSYENAPREYSEPSFAYELQNAPKAMYDHSPIMSTEPAYLYNEPLLEREGAQPAMPTEEYSYQPEPSPVQYRESGSNVAEMANLMNSRANSFHAPPEYSPPNPYNPGMEGDLDQAIEDLKNIRIKGAGLKSALGVIANSQDASERFMEIKSALQRRTNNNLVDDVILAAKTPGFCQNVFGERSIPLTMPQGNPPKAAQLSKTLEQKRLRTPYDKPTYSPTHLLTHPPTSQPIRKLSSQVLISLLFSSAIAGGYQQSARYRDFGIPQRDQPSKRNVQAARAQFETQPVAPARAPYSQPARRKLDPSRYPQQTSAGYTRSSVAPVQANLVQQRRAAFESAPEPVVRSTPRPVQRAMWSQAVQQEPEEPQNYQNIQFDEKPDDLLKTLSDYNVSGRELSFVLDILVRTPNASDYALPIQRAIQNKIWKGQFGDAAFIVSYPGFCRKVFESSHPIFYLPDSSEADELDNAINLYCS</sequence>
<keyword evidence="4" id="KW-1185">Reference proteome</keyword>
<feature type="chain" id="PRO_5014184700" evidence="2">
    <location>
        <begin position="17"/>
        <end position="950"/>
    </location>
</feature>
<feature type="region of interest" description="Disordered" evidence="1">
    <location>
        <begin position="51"/>
        <end position="203"/>
    </location>
</feature>
<feature type="compositionally biased region" description="Low complexity" evidence="1">
    <location>
        <begin position="327"/>
        <end position="338"/>
    </location>
</feature>
<evidence type="ECO:0000256" key="2">
    <source>
        <dbReference type="SAM" id="SignalP"/>
    </source>
</evidence>
<feature type="compositionally biased region" description="Low complexity" evidence="1">
    <location>
        <begin position="85"/>
        <end position="96"/>
    </location>
</feature>
<keyword evidence="2" id="KW-0732">Signal</keyword>
<feature type="compositionally biased region" description="Polar residues" evidence="1">
    <location>
        <begin position="785"/>
        <end position="796"/>
    </location>
</feature>
<feature type="compositionally biased region" description="Polar residues" evidence="1">
    <location>
        <begin position="695"/>
        <end position="708"/>
    </location>
</feature>
<feature type="region of interest" description="Disordered" evidence="1">
    <location>
        <begin position="438"/>
        <end position="477"/>
    </location>
</feature>
<feature type="region of interest" description="Disordered" evidence="1">
    <location>
        <begin position="741"/>
        <end position="796"/>
    </location>
</feature>
<protein>
    <submittedName>
        <fullName evidence="3">Uncharacterized protein</fullName>
    </submittedName>
</protein>
<feature type="region of interest" description="Disordered" evidence="1">
    <location>
        <begin position="688"/>
        <end position="708"/>
    </location>
</feature>
<reference evidence="3 4" key="1">
    <citation type="submission" date="2016-10" db="EMBL/GenBank/DDBJ databases">
        <title>The genome of Paramicrosporidium saccamoebae is the missing link in understanding Cryptomycota and Microsporidia evolution.</title>
        <authorList>
            <person name="Quandt C.A."/>
            <person name="Beaudet D."/>
            <person name="Corsaro D."/>
            <person name="Michel R."/>
            <person name="Corradi N."/>
            <person name="James T."/>
        </authorList>
    </citation>
    <scope>NUCLEOTIDE SEQUENCE [LARGE SCALE GENOMIC DNA]</scope>
    <source>
        <strain evidence="3 4">KSL3</strain>
    </source>
</reference>